<feature type="domain" description="F5/8 type C" evidence="2">
    <location>
        <begin position="907"/>
        <end position="1068"/>
    </location>
</feature>
<name>A0ABW0HY18_9BACL</name>
<dbReference type="Gene3D" id="2.60.120.560">
    <property type="entry name" value="Exo-inulinase, domain 1"/>
    <property type="match status" value="1"/>
</dbReference>
<dbReference type="InterPro" id="IPR008979">
    <property type="entry name" value="Galactose-bd-like_sf"/>
</dbReference>
<keyword evidence="1" id="KW-0732">Signal</keyword>
<dbReference type="PROSITE" id="PS50022">
    <property type="entry name" value="FA58C_3"/>
    <property type="match status" value="2"/>
</dbReference>
<dbReference type="Pfam" id="PF22680">
    <property type="entry name" value="Glyco_hydro_123_N_2"/>
    <property type="match status" value="1"/>
</dbReference>
<gene>
    <name evidence="3" type="ORF">ACFPOF_25375</name>
</gene>
<accession>A0ABW0HY18</accession>
<dbReference type="InterPro" id="IPR000421">
    <property type="entry name" value="FA58C"/>
</dbReference>
<reference evidence="4" key="1">
    <citation type="journal article" date="2019" name="Int. J. Syst. Evol. Microbiol.">
        <title>The Global Catalogue of Microorganisms (GCM) 10K type strain sequencing project: providing services to taxonomists for standard genome sequencing and annotation.</title>
        <authorList>
            <consortium name="The Broad Institute Genomics Platform"/>
            <consortium name="The Broad Institute Genome Sequencing Center for Infectious Disease"/>
            <person name="Wu L."/>
            <person name="Ma J."/>
        </authorList>
    </citation>
    <scope>NUCLEOTIDE SEQUENCE [LARGE SCALE GENOMIC DNA]</scope>
    <source>
        <strain evidence="4">CGMCC 1.18575</strain>
    </source>
</reference>
<dbReference type="Proteomes" id="UP001596113">
    <property type="component" value="Unassembled WGS sequence"/>
</dbReference>
<dbReference type="Gene3D" id="2.60.120.260">
    <property type="entry name" value="Galactose-binding domain-like"/>
    <property type="match status" value="2"/>
</dbReference>
<keyword evidence="4" id="KW-1185">Reference proteome</keyword>
<dbReference type="InterPro" id="IPR051941">
    <property type="entry name" value="BG_Antigen-Binding_Lectin"/>
</dbReference>
<evidence type="ECO:0000313" key="4">
    <source>
        <dbReference type="Proteomes" id="UP001596113"/>
    </source>
</evidence>
<dbReference type="Pfam" id="PF13320">
    <property type="entry name" value="GH123_cat"/>
    <property type="match status" value="1"/>
</dbReference>
<dbReference type="InterPro" id="IPR053850">
    <property type="entry name" value="Glyco_hydro_123_N_2"/>
</dbReference>
<feature type="domain" description="F5/8 type C" evidence="2">
    <location>
        <begin position="738"/>
        <end position="893"/>
    </location>
</feature>
<organism evidence="3 4">
    <name type="scientific">Cohnella soli</name>
    <dbReference type="NCBI Taxonomy" id="425005"/>
    <lineage>
        <taxon>Bacteria</taxon>
        <taxon>Bacillati</taxon>
        <taxon>Bacillota</taxon>
        <taxon>Bacilli</taxon>
        <taxon>Bacillales</taxon>
        <taxon>Paenibacillaceae</taxon>
        <taxon>Cohnella</taxon>
    </lineage>
</organism>
<feature type="signal peptide" evidence="1">
    <location>
        <begin position="1"/>
        <end position="30"/>
    </location>
</feature>
<dbReference type="Pfam" id="PF00754">
    <property type="entry name" value="F5_F8_type_C"/>
    <property type="match status" value="2"/>
</dbReference>
<proteinExistence type="predicted"/>
<protein>
    <submittedName>
        <fullName evidence="3">Glycoside hydrolase domain-containing protein</fullName>
    </submittedName>
</protein>
<dbReference type="RefSeq" id="WP_378137956.1">
    <property type="nucleotide sequence ID" value="NZ_JBHSMI010000052.1"/>
</dbReference>
<dbReference type="InterPro" id="IPR025150">
    <property type="entry name" value="GH123_cat"/>
</dbReference>
<sequence>MTPKVKIRLSLLVMISLLSASFISVGSAYAAAPSVWIQNASDRAFQSSTLPANPTTSIVLYAAKNEYEAAQILVRSSTAQSNVYVSVSALSGPGGATIPTANIKVSKEYTHSNVWIATTTKGPTDNEIPPDGSSNYTDALVENTPITLPANETQPYFYSVYVPADQTPGTYTGTAVVNSGGGNVTVNVTVVVYNVTIPPTNQSTFQMNNWFTSAGWDYEQTEAGIIKQYNVALYDANWWKVIGNIASNMAKHRNNVIFTDPTALLIPDTTIDANGNYTFGWATFDKFVQKFVDAGAMQYIYSLPITRRIGEHDLKLQMLKNVNGVTARQLVDTDTPEANAYLATFFTALKAHLDAKGWTNSFIMSAEDEPHSQAEVEVADRIYAKYKMYFPNALISEAHDGITLGLEDKLTTFVPRTDNYEDHILYYQQQRLSGKNLWLYTCIDPRLDYMNRFISFHLDKTRLIPWLVWKVGGNGYLHWGWNYWALPDAGGTWNAVDTFDSSQSGDSWLVRPNKAAYDIYDSVRSEAQLDGIEDYELLNILKQSKPLVAKSIAETLITNSTLYTRQGSLVVNRHKELLDEIVSANSDVRFPFTDNFDSGDEGNWKHSVGTWSMSGGEYSQTSLTGYNNVSAIKGRSYGDFALTFDVKIANDNGNHQNWAGAMIRSMNATDLDTGYLIGVRNNGEIHLWRTGTVLAAAQIPGYVAGQYTTVKVVTQGSNIKVFAGNNPAALLEVNDTGYTSGNIGLITGGASAKFDNVVVNAEQNYAEGKPVAYWSNYTGDGWAPQNAVDGKTSSSTQSLGYTSDSNITVQNHNEWISVDFGKSYPLSRVDLYPRNDGANTGFGFPIDFTIQTSTDNQNWTTVVTKTGYAKPGNEVQSFPFASVNARYIKVNATKLRTEAADANTYRLHFAEIQAFGGNLAAGKKVTASSSYESLADGWAKANATDGARLSNAFYSMGWVSGNNLTTNHTEWVKVDLGGSSTISNVNLYPDNADKELGFFFPIDFTIQTSTDDVNWTTVVSRTGYAMPGYAAQSFSFPSTTARYVKINGTNLRFNQGVYRMGFAEIEVK</sequence>
<dbReference type="GO" id="GO:0016787">
    <property type="term" value="F:hydrolase activity"/>
    <property type="evidence" value="ECO:0007669"/>
    <property type="project" value="UniProtKB-KW"/>
</dbReference>
<feature type="chain" id="PRO_5045102769" evidence="1">
    <location>
        <begin position="31"/>
        <end position="1068"/>
    </location>
</feature>
<comment type="caution">
    <text evidence="3">The sequence shown here is derived from an EMBL/GenBank/DDBJ whole genome shotgun (WGS) entry which is preliminary data.</text>
</comment>
<evidence type="ECO:0000256" key="1">
    <source>
        <dbReference type="SAM" id="SignalP"/>
    </source>
</evidence>
<dbReference type="EMBL" id="JBHSMI010000052">
    <property type="protein sequence ID" value="MFC5406086.1"/>
    <property type="molecule type" value="Genomic_DNA"/>
</dbReference>
<dbReference type="PANTHER" id="PTHR45713">
    <property type="entry name" value="FTP DOMAIN-CONTAINING PROTEIN"/>
    <property type="match status" value="1"/>
</dbReference>
<dbReference type="SUPFAM" id="SSF49785">
    <property type="entry name" value="Galactose-binding domain-like"/>
    <property type="match status" value="2"/>
</dbReference>
<evidence type="ECO:0000313" key="3">
    <source>
        <dbReference type="EMBL" id="MFC5406086.1"/>
    </source>
</evidence>
<evidence type="ECO:0000259" key="2">
    <source>
        <dbReference type="PROSITE" id="PS50022"/>
    </source>
</evidence>
<keyword evidence="3" id="KW-0378">Hydrolase</keyword>
<dbReference type="PANTHER" id="PTHR45713:SF6">
    <property type="entry name" value="F5_8 TYPE C DOMAIN-CONTAINING PROTEIN"/>
    <property type="match status" value="1"/>
</dbReference>